<dbReference type="GO" id="GO:0030246">
    <property type="term" value="F:carbohydrate binding"/>
    <property type="evidence" value="ECO:0007669"/>
    <property type="project" value="UniProtKB-KW"/>
</dbReference>
<feature type="chain" id="PRO_5022847329" evidence="2">
    <location>
        <begin position="19"/>
        <end position="350"/>
    </location>
</feature>
<evidence type="ECO:0000256" key="2">
    <source>
        <dbReference type="SAM" id="SignalP"/>
    </source>
</evidence>
<keyword evidence="4" id="KW-1185">Reference proteome</keyword>
<comment type="caution">
    <text evidence="3">The sequence shown here is derived from an EMBL/GenBank/DDBJ whole genome shotgun (WGS) entry which is preliminary data.</text>
</comment>
<keyword evidence="3" id="KW-0418">Kinase</keyword>
<protein>
    <submittedName>
        <fullName evidence="3">Concanavalin A-like lectin protein kinase family protein</fullName>
    </submittedName>
</protein>
<sequence>MPMEYQLLLLSLNPLCLSQKCHPLGSLSIRIELQHHIQILQWVLLQGGPLSLLLDRLHHRLHLIGVDDPGQVSIDHLGPWQNITLLLLRELIKSSINLVELLKGRLGPDDEPPKMATRGKLEKVQAGDVGNLNTWDVAESLDEFCSLSSINHERPFPGYVAADFHGGASLLRSLSSIGDDEGKLGNLLNPVPAGKHKRGDGRRGNGGDNCVALLGDVDGPVPAAPDLGRREHPPATAHVPEGSLAGAVGAAAGDAGDTGDSAAGSPGLGGGLVTGASGDCVGLAGVVGDLAVDEGHDVGADGSLHHVGEGHGVDAGGASIGGHVVLQRLDGDEGTGGGGGHFGIFGVMGK</sequence>
<evidence type="ECO:0000256" key="1">
    <source>
        <dbReference type="SAM" id="MobiDB-lite"/>
    </source>
</evidence>
<dbReference type="EMBL" id="BKCP01002891">
    <property type="protein sequence ID" value="GER28672.1"/>
    <property type="molecule type" value="Genomic_DNA"/>
</dbReference>
<feature type="region of interest" description="Disordered" evidence="1">
    <location>
        <begin position="221"/>
        <end position="241"/>
    </location>
</feature>
<gene>
    <name evidence="3" type="ORF">STAS_04482</name>
</gene>
<evidence type="ECO:0000313" key="4">
    <source>
        <dbReference type="Proteomes" id="UP000325081"/>
    </source>
</evidence>
<accession>A0A5A7P7I6</accession>
<name>A0A5A7P7I6_STRAF</name>
<dbReference type="GO" id="GO:0016301">
    <property type="term" value="F:kinase activity"/>
    <property type="evidence" value="ECO:0007669"/>
    <property type="project" value="UniProtKB-KW"/>
</dbReference>
<reference evidence="4" key="1">
    <citation type="journal article" date="2019" name="Curr. Biol.">
        <title>Genome Sequence of Striga asiatica Provides Insight into the Evolution of Plant Parasitism.</title>
        <authorList>
            <person name="Yoshida S."/>
            <person name="Kim S."/>
            <person name="Wafula E.K."/>
            <person name="Tanskanen J."/>
            <person name="Kim Y.M."/>
            <person name="Honaas L."/>
            <person name="Yang Z."/>
            <person name="Spallek T."/>
            <person name="Conn C.E."/>
            <person name="Ichihashi Y."/>
            <person name="Cheong K."/>
            <person name="Cui S."/>
            <person name="Der J.P."/>
            <person name="Gundlach H."/>
            <person name="Jiao Y."/>
            <person name="Hori C."/>
            <person name="Ishida J.K."/>
            <person name="Kasahara H."/>
            <person name="Kiba T."/>
            <person name="Kim M.S."/>
            <person name="Koo N."/>
            <person name="Laohavisit A."/>
            <person name="Lee Y.H."/>
            <person name="Lumba S."/>
            <person name="McCourt P."/>
            <person name="Mortimer J.C."/>
            <person name="Mutuku J.M."/>
            <person name="Nomura T."/>
            <person name="Sasaki-Sekimoto Y."/>
            <person name="Seto Y."/>
            <person name="Wang Y."/>
            <person name="Wakatake T."/>
            <person name="Sakakibara H."/>
            <person name="Demura T."/>
            <person name="Yamaguchi S."/>
            <person name="Yoneyama K."/>
            <person name="Manabe R.I."/>
            <person name="Nelson D.C."/>
            <person name="Schulman A.H."/>
            <person name="Timko M.P."/>
            <person name="dePamphilis C.W."/>
            <person name="Choi D."/>
            <person name="Shirasu K."/>
        </authorList>
    </citation>
    <scope>NUCLEOTIDE SEQUENCE [LARGE SCALE GENOMIC DNA]</scope>
    <source>
        <strain evidence="4">cv. UVA1</strain>
    </source>
</reference>
<dbReference type="Proteomes" id="UP000325081">
    <property type="component" value="Unassembled WGS sequence"/>
</dbReference>
<dbReference type="AlphaFoldDB" id="A0A5A7P7I6"/>
<evidence type="ECO:0000313" key="3">
    <source>
        <dbReference type="EMBL" id="GER28672.1"/>
    </source>
</evidence>
<proteinExistence type="predicted"/>
<keyword evidence="2" id="KW-0732">Signal</keyword>
<keyword evidence="3" id="KW-0808">Transferase</keyword>
<feature type="signal peptide" evidence="2">
    <location>
        <begin position="1"/>
        <end position="18"/>
    </location>
</feature>
<keyword evidence="3" id="KW-0430">Lectin</keyword>
<feature type="region of interest" description="Disordered" evidence="1">
    <location>
        <begin position="188"/>
        <end position="207"/>
    </location>
</feature>
<organism evidence="3 4">
    <name type="scientific">Striga asiatica</name>
    <name type="common">Asiatic witchweed</name>
    <name type="synonym">Buchnera asiatica</name>
    <dbReference type="NCBI Taxonomy" id="4170"/>
    <lineage>
        <taxon>Eukaryota</taxon>
        <taxon>Viridiplantae</taxon>
        <taxon>Streptophyta</taxon>
        <taxon>Embryophyta</taxon>
        <taxon>Tracheophyta</taxon>
        <taxon>Spermatophyta</taxon>
        <taxon>Magnoliopsida</taxon>
        <taxon>eudicotyledons</taxon>
        <taxon>Gunneridae</taxon>
        <taxon>Pentapetalae</taxon>
        <taxon>asterids</taxon>
        <taxon>lamiids</taxon>
        <taxon>Lamiales</taxon>
        <taxon>Orobanchaceae</taxon>
        <taxon>Buchnereae</taxon>
        <taxon>Striga</taxon>
    </lineage>
</organism>